<accession>A0A7Z7QMB2</accession>
<reference evidence="5 7" key="2">
    <citation type="submission" date="2020-11" db="EMBL/GenBank/DDBJ databases">
        <authorList>
            <consortium name="Pathogen Informatics"/>
        </authorList>
    </citation>
    <scope>NUCLEOTIDE SEQUENCE [LARGE SCALE GENOMIC DNA]</scope>
    <source>
        <strain evidence="5 7">NCTC12218</strain>
    </source>
</reference>
<evidence type="ECO:0000256" key="1">
    <source>
        <dbReference type="ARBA" id="ARBA00023015"/>
    </source>
</evidence>
<dbReference type="InterPro" id="IPR010982">
    <property type="entry name" value="Lambda_DNA-bd_dom_sf"/>
</dbReference>
<dbReference type="Proteomes" id="UP000264146">
    <property type="component" value="Chromosome"/>
</dbReference>
<dbReference type="Gene3D" id="1.10.260.40">
    <property type="entry name" value="lambda repressor-like DNA-binding domains"/>
    <property type="match status" value="1"/>
</dbReference>
<dbReference type="Pfam" id="PF00356">
    <property type="entry name" value="LacI"/>
    <property type="match status" value="1"/>
</dbReference>
<dbReference type="InterPro" id="IPR000843">
    <property type="entry name" value="HTH_LacI"/>
</dbReference>
<dbReference type="EMBL" id="LR962863">
    <property type="protein sequence ID" value="CAD7358473.1"/>
    <property type="molecule type" value="Genomic_DNA"/>
</dbReference>
<dbReference type="InterPro" id="IPR001761">
    <property type="entry name" value="Peripla_BP/Lac1_sug-bd_dom"/>
</dbReference>
<evidence type="ECO:0000313" key="5">
    <source>
        <dbReference type="EMBL" id="CAD7358473.1"/>
    </source>
</evidence>
<protein>
    <submittedName>
        <fullName evidence="6">Sucrose operon repressor</fullName>
    </submittedName>
</protein>
<sequence>MNISDIARLAQVSKSTVSRYLNGGSISEKTRQKIERVVKETGYSPNQFAQSLKAKRTQMMGVIVPRLSSYASNQTLYGIETYLRTKKYQTMIVNTDLDQQLEINAIYTLAKNKVDGIILFATTLTDAHVKAIHTVNVPVILVGQSYEGIPSIVQNDYEAGRLIGRYFGSGHFKRIAYFGVDASDKAVGIHRRRGVLDGLAESDQQADIYTTSFKLSDAQALAKSVIHEYEAVICATDNIALGVLKVALDLKMDVPKSLSISGFGGYETTSIVTPMITTIVFPYEETGRIAALSMMKLLEGEKVPLVQRMDFYIDEKESVDIYRYKK</sequence>
<dbReference type="CDD" id="cd01392">
    <property type="entry name" value="HTH_LacI"/>
    <property type="match status" value="1"/>
</dbReference>
<gene>
    <name evidence="6" type="primary">ccpA_1</name>
    <name evidence="6" type="ORF">NCTC12218_00054</name>
</gene>
<dbReference type="AlphaFoldDB" id="A0A7Z7QMB2"/>
<evidence type="ECO:0000256" key="2">
    <source>
        <dbReference type="ARBA" id="ARBA00023125"/>
    </source>
</evidence>
<dbReference type="SUPFAM" id="SSF47413">
    <property type="entry name" value="lambda repressor-like DNA-binding domains"/>
    <property type="match status" value="1"/>
</dbReference>
<dbReference type="RefSeq" id="WP_016425773.1">
    <property type="nucleotide sequence ID" value="NZ_CABKRV010000002.1"/>
</dbReference>
<dbReference type="GO" id="GO:0003700">
    <property type="term" value="F:DNA-binding transcription factor activity"/>
    <property type="evidence" value="ECO:0007669"/>
    <property type="project" value="TreeGrafter"/>
</dbReference>
<keyword evidence="3" id="KW-0804">Transcription</keyword>
<dbReference type="CDD" id="cd01542">
    <property type="entry name" value="PBP1_TreR-like"/>
    <property type="match status" value="1"/>
</dbReference>
<dbReference type="InterPro" id="IPR028082">
    <property type="entry name" value="Peripla_BP_I"/>
</dbReference>
<evidence type="ECO:0000313" key="6">
    <source>
        <dbReference type="EMBL" id="SUM85819.1"/>
    </source>
</evidence>
<feature type="domain" description="HTH lacI-type" evidence="4">
    <location>
        <begin position="1"/>
        <end position="54"/>
    </location>
</feature>
<keyword evidence="1" id="KW-0805">Transcription regulation</keyword>
<name>A0A7Z7QMB2_STASC</name>
<dbReference type="PROSITE" id="PS50932">
    <property type="entry name" value="HTH_LACI_2"/>
    <property type="match status" value="1"/>
</dbReference>
<dbReference type="SMART" id="SM00354">
    <property type="entry name" value="HTH_LACI"/>
    <property type="match status" value="1"/>
</dbReference>
<dbReference type="PROSITE" id="PS00356">
    <property type="entry name" value="HTH_LACI_1"/>
    <property type="match status" value="1"/>
</dbReference>
<dbReference type="SUPFAM" id="SSF53822">
    <property type="entry name" value="Periplasmic binding protein-like I"/>
    <property type="match status" value="1"/>
</dbReference>
<dbReference type="EMBL" id="UHEF01000001">
    <property type="protein sequence ID" value="SUM85819.1"/>
    <property type="molecule type" value="Genomic_DNA"/>
</dbReference>
<evidence type="ECO:0000313" key="7">
    <source>
        <dbReference type="Proteomes" id="UP000264146"/>
    </source>
</evidence>
<dbReference type="Pfam" id="PF00532">
    <property type="entry name" value="Peripla_BP_1"/>
    <property type="match status" value="1"/>
</dbReference>
<proteinExistence type="predicted"/>
<evidence type="ECO:0000259" key="4">
    <source>
        <dbReference type="PROSITE" id="PS50932"/>
    </source>
</evidence>
<dbReference type="GeneID" id="93788824"/>
<organism evidence="6">
    <name type="scientific">Staphylococcus schleiferi</name>
    <dbReference type="NCBI Taxonomy" id="1295"/>
    <lineage>
        <taxon>Bacteria</taxon>
        <taxon>Bacillati</taxon>
        <taxon>Bacillota</taxon>
        <taxon>Bacilli</taxon>
        <taxon>Bacillales</taxon>
        <taxon>Staphylococcaceae</taxon>
        <taxon>Staphylococcus</taxon>
    </lineage>
</organism>
<dbReference type="PANTHER" id="PTHR30146">
    <property type="entry name" value="LACI-RELATED TRANSCRIPTIONAL REPRESSOR"/>
    <property type="match status" value="1"/>
</dbReference>
<dbReference type="Gene3D" id="3.40.50.2300">
    <property type="match status" value="2"/>
</dbReference>
<dbReference type="PANTHER" id="PTHR30146:SF154">
    <property type="entry name" value="TRANSCRIPTION REGULATOR, MEMBER OF GALR FAMILY"/>
    <property type="match status" value="1"/>
</dbReference>
<reference evidence="6" key="1">
    <citation type="submission" date="2018-06" db="EMBL/GenBank/DDBJ databases">
        <authorList>
            <consortium name="Pathogen Informatics"/>
            <person name="Doyle S."/>
        </authorList>
    </citation>
    <scope>NUCLEOTIDE SEQUENCE [LARGE SCALE GENOMIC DNA]</scope>
    <source>
        <strain evidence="6">NCTC12218</strain>
    </source>
</reference>
<keyword evidence="2" id="KW-0238">DNA-binding</keyword>
<evidence type="ECO:0000256" key="3">
    <source>
        <dbReference type="ARBA" id="ARBA00023163"/>
    </source>
</evidence>
<dbReference type="GO" id="GO:0000976">
    <property type="term" value="F:transcription cis-regulatory region binding"/>
    <property type="evidence" value="ECO:0007669"/>
    <property type="project" value="TreeGrafter"/>
</dbReference>